<dbReference type="OrthoDB" id="1121549at2"/>
<evidence type="ECO:0000256" key="1">
    <source>
        <dbReference type="SAM" id="Phobius"/>
    </source>
</evidence>
<dbReference type="Proteomes" id="UP000184509">
    <property type="component" value="Unassembled WGS sequence"/>
</dbReference>
<reference evidence="2 3" key="1">
    <citation type="submission" date="2016-11" db="EMBL/GenBank/DDBJ databases">
        <authorList>
            <person name="Jaros S."/>
            <person name="Januszkiewicz K."/>
            <person name="Wedrychowicz H."/>
        </authorList>
    </citation>
    <scope>NUCLEOTIDE SEQUENCE [LARGE SCALE GENOMIC DNA]</scope>
    <source>
        <strain evidence="2 3">DSM 26991</strain>
    </source>
</reference>
<keyword evidence="1" id="KW-0472">Membrane</keyword>
<proteinExistence type="predicted"/>
<evidence type="ECO:0000313" key="3">
    <source>
        <dbReference type="Proteomes" id="UP000184509"/>
    </source>
</evidence>
<dbReference type="AlphaFoldDB" id="A0A1M5C1I0"/>
<keyword evidence="1" id="KW-0812">Transmembrane</keyword>
<feature type="transmembrane region" description="Helical" evidence="1">
    <location>
        <begin position="126"/>
        <end position="147"/>
    </location>
</feature>
<gene>
    <name evidence="2" type="ORF">SAMN05444405_10971</name>
</gene>
<organism evidence="2 3">
    <name type="scientific">Bacteroides luti</name>
    <dbReference type="NCBI Taxonomy" id="1297750"/>
    <lineage>
        <taxon>Bacteria</taxon>
        <taxon>Pseudomonadati</taxon>
        <taxon>Bacteroidota</taxon>
        <taxon>Bacteroidia</taxon>
        <taxon>Bacteroidales</taxon>
        <taxon>Bacteroidaceae</taxon>
        <taxon>Bacteroides</taxon>
    </lineage>
</organism>
<feature type="transmembrane region" description="Helical" evidence="1">
    <location>
        <begin position="79"/>
        <end position="106"/>
    </location>
</feature>
<name>A0A1M5C1I0_9BACE</name>
<feature type="transmembrane region" description="Helical" evidence="1">
    <location>
        <begin position="47"/>
        <end position="67"/>
    </location>
</feature>
<evidence type="ECO:0000313" key="2">
    <source>
        <dbReference type="EMBL" id="SHF48613.1"/>
    </source>
</evidence>
<dbReference type="STRING" id="1297750.SAMN05444405_10971"/>
<dbReference type="RefSeq" id="WP_139261378.1">
    <property type="nucleotide sequence ID" value="NZ_FQTV01000009.1"/>
</dbReference>
<keyword evidence="1" id="KW-1133">Transmembrane helix</keyword>
<protein>
    <submittedName>
        <fullName evidence="2">Uncharacterized protein</fullName>
    </submittedName>
</protein>
<keyword evidence="3" id="KW-1185">Reference proteome</keyword>
<sequence>MIPTKFSKYFFYLLLIICVITGGLYFFGGKVTTVTGTEVPVYTNLLLIVLCGMVGAAVTLTVLAVIVKLIERFRRSPKYAIRSVLGFFSLAFLMFFCWLCGSVNALPLQEYNGTYNTPCWLRLTDMFIYTTFALIGAAVLLIIGFYIGRKVR</sequence>
<dbReference type="EMBL" id="FQTV01000009">
    <property type="protein sequence ID" value="SHF48613.1"/>
    <property type="molecule type" value="Genomic_DNA"/>
</dbReference>
<accession>A0A1M5C1I0</accession>
<feature type="transmembrane region" description="Helical" evidence="1">
    <location>
        <begin position="9"/>
        <end position="27"/>
    </location>
</feature>